<name>A0A8B4S2J5_COMTE</name>
<gene>
    <name evidence="1" type="ORF">NCTC10698_02927</name>
</gene>
<evidence type="ECO:0000313" key="1">
    <source>
        <dbReference type="EMBL" id="SUY78017.1"/>
    </source>
</evidence>
<keyword evidence="2" id="KW-1185">Reference proteome</keyword>
<sequence>MRSIYASLPHGKQTVGKELWRQLQPLISPFTPSAKGGSRKLGVSNKTALNRILFVLHTGIS</sequence>
<evidence type="ECO:0000313" key="2">
    <source>
        <dbReference type="Proteomes" id="UP000255070"/>
    </source>
</evidence>
<protein>
    <recommendedName>
        <fullName evidence="3">Transposase</fullName>
    </recommendedName>
</protein>
<dbReference type="Proteomes" id="UP000255070">
    <property type="component" value="Unassembled WGS sequence"/>
</dbReference>
<comment type="caution">
    <text evidence="1">The sequence shown here is derived from an EMBL/GenBank/DDBJ whole genome shotgun (WGS) entry which is preliminary data.</text>
</comment>
<proteinExistence type="predicted"/>
<dbReference type="EMBL" id="UFXL01000001">
    <property type="protein sequence ID" value="SUY78017.1"/>
    <property type="molecule type" value="Genomic_DNA"/>
</dbReference>
<organism evidence="1 2">
    <name type="scientific">Comamonas testosteroni</name>
    <name type="common">Pseudomonas testosteroni</name>
    <dbReference type="NCBI Taxonomy" id="285"/>
    <lineage>
        <taxon>Bacteria</taxon>
        <taxon>Pseudomonadati</taxon>
        <taxon>Pseudomonadota</taxon>
        <taxon>Betaproteobacteria</taxon>
        <taxon>Burkholderiales</taxon>
        <taxon>Comamonadaceae</taxon>
        <taxon>Comamonas</taxon>
    </lineage>
</organism>
<reference evidence="1 2" key="1">
    <citation type="submission" date="2018-06" db="EMBL/GenBank/DDBJ databases">
        <authorList>
            <consortium name="Pathogen Informatics"/>
            <person name="Doyle S."/>
        </authorList>
    </citation>
    <scope>NUCLEOTIDE SEQUENCE [LARGE SCALE GENOMIC DNA]</scope>
    <source>
        <strain evidence="1 2">NCTC10698</strain>
    </source>
</reference>
<accession>A0A8B4S2J5</accession>
<evidence type="ECO:0008006" key="3">
    <source>
        <dbReference type="Google" id="ProtNLM"/>
    </source>
</evidence>
<dbReference type="AlphaFoldDB" id="A0A8B4S2J5"/>